<dbReference type="RefSeq" id="WP_108910401.1">
    <property type="nucleotide sequence ID" value="NZ_CP021886.1"/>
</dbReference>
<dbReference type="Gene3D" id="3.30.420.40">
    <property type="match status" value="1"/>
</dbReference>
<evidence type="ECO:0000313" key="2">
    <source>
        <dbReference type="EMBL" id="AWI33505.1"/>
    </source>
</evidence>
<organism evidence="2 3">
    <name type="scientific">Helicobacter apodemus</name>
    <dbReference type="NCBI Taxonomy" id="135569"/>
    <lineage>
        <taxon>Bacteria</taxon>
        <taxon>Pseudomonadati</taxon>
        <taxon>Campylobacterota</taxon>
        <taxon>Epsilonproteobacteria</taxon>
        <taxon>Campylobacterales</taxon>
        <taxon>Helicobacteraceae</taxon>
        <taxon>Helicobacter</taxon>
    </lineage>
</organism>
<protein>
    <submittedName>
        <fullName evidence="2">Phosphatase</fullName>
    </submittedName>
</protein>
<dbReference type="InterPro" id="IPR050273">
    <property type="entry name" value="GppA/Ppx_hydrolase"/>
</dbReference>
<dbReference type="Pfam" id="PF02541">
    <property type="entry name" value="Ppx-GppA"/>
    <property type="match status" value="1"/>
</dbReference>
<evidence type="ECO:0000259" key="1">
    <source>
        <dbReference type="Pfam" id="PF02541"/>
    </source>
</evidence>
<dbReference type="SUPFAM" id="SSF53067">
    <property type="entry name" value="Actin-like ATPase domain"/>
    <property type="match status" value="2"/>
</dbReference>
<dbReference type="InterPro" id="IPR043129">
    <property type="entry name" value="ATPase_NBD"/>
</dbReference>
<sequence length="307" mass="34286">MKEYIGIDLGSNSLRCVRMNKDFEVLGEYEETIRTAEGLEKNKVIGEAALGRIIKALKKAKEVLNITPNDEVIALSTQALREAKNRDFILRSIKEATAISFQVISGEEESFITSLAPQRAVLALSQKSLKYQQECFLLIDMGGASSEFIFCTPQGIFAKSFAVGIVSVKERYGSIENLLAHKEEIISPIRDFMQQNAKEGRVAKFLVANSGTPTSVCAMKLGLKVYDSKKIFGMELQRSDFEEQLQKFLLLCQEERETLWGIFKADVVPFGILLFLSFMEVLGSKEVLVIDEGLREGAVMARVYGKI</sequence>
<name>A0A2U8FDN1_9HELI</name>
<accession>A0A2U8FDN1</accession>
<reference evidence="2 3" key="1">
    <citation type="submission" date="2017-06" db="EMBL/GenBank/DDBJ databases">
        <title>Complete genome of Helicobacter apodemus.</title>
        <authorList>
            <person name="Cho S."/>
        </authorList>
    </citation>
    <scope>NUCLEOTIDE SEQUENCE [LARGE SCALE GENOMIC DNA]</scope>
    <source>
        <strain evidence="3">SNUVETPUB-15-01</strain>
    </source>
</reference>
<dbReference type="EMBL" id="CP021886">
    <property type="protein sequence ID" value="AWI33505.1"/>
    <property type="molecule type" value="Genomic_DNA"/>
</dbReference>
<dbReference type="Gene3D" id="3.30.420.150">
    <property type="entry name" value="Exopolyphosphatase. Domain 2"/>
    <property type="match status" value="1"/>
</dbReference>
<dbReference type="KEGG" id="had:CDV25_01090"/>
<dbReference type="PANTHER" id="PTHR30005">
    <property type="entry name" value="EXOPOLYPHOSPHATASE"/>
    <property type="match status" value="1"/>
</dbReference>
<dbReference type="Proteomes" id="UP000244890">
    <property type="component" value="Chromosome"/>
</dbReference>
<dbReference type="InterPro" id="IPR003695">
    <property type="entry name" value="Ppx_GppA_N"/>
</dbReference>
<dbReference type="AlphaFoldDB" id="A0A2U8FDN1"/>
<dbReference type="CDD" id="cd24054">
    <property type="entry name" value="ASKHA_NBD_AaPPX-GppA_MtPPX2-like"/>
    <property type="match status" value="1"/>
</dbReference>
<feature type="domain" description="Ppx/GppA phosphatase N-terminal" evidence="1">
    <location>
        <begin position="23"/>
        <end position="300"/>
    </location>
</feature>
<dbReference type="OrthoDB" id="9793035at2"/>
<proteinExistence type="predicted"/>
<gene>
    <name evidence="2" type="ORF">CDV25_01090</name>
</gene>
<evidence type="ECO:0000313" key="3">
    <source>
        <dbReference type="Proteomes" id="UP000244890"/>
    </source>
</evidence>
<dbReference type="PANTHER" id="PTHR30005:SF0">
    <property type="entry name" value="RETROGRADE REGULATION PROTEIN 2"/>
    <property type="match status" value="1"/>
</dbReference>